<sequence>MCHIILLGMNHKTAPVAVREQLAVACKQQVNPLHLLPHLDHVDELLFLSTCNRVEFLFTCSDINGAVQEVTALLKTHLGNPSTAKLDSYFYIYQNLEAVTHLFRVASSLDSMVVGEPQILGQLKAAYREATECRTVKVILNRLLHKTFSVAKRVRSQTCIGSCAVSISYAAVELARKIFGELKDKRVLLIGAGEMAELAAEHLLAQGVRHMVVANRTLERAVELAQRFKADTIRFDHIYDTLKDMDIVLTSTGSPEPILKHQDVKSRMRQRRNRPLFFIDIAVPRDVEPKVNEIDNVYLYDIDDLQGVIELNREERRKEAERAEHIIAEETLKFQEWLGTLDVVPTIVALREKAEMIRVNELQKTFSHLPGLSEKDQLAIEMLTQSIVKKLLHDPILFLKKKSERKSRQTCVDFAQQVFNLSDRMNEDDIDSCALTQGAANVKNETNILKSIKK</sequence>
<comment type="function">
    <text evidence="9">Catalyzes the NADPH-dependent reduction of glutamyl-tRNA(Glu) to glutamate 1-semialdehyde (GSA).</text>
</comment>
<evidence type="ECO:0000259" key="16">
    <source>
        <dbReference type="Pfam" id="PF01488"/>
    </source>
</evidence>
<organism evidence="18 19">
    <name type="scientific">Desulforhabdus amnigena</name>
    <dbReference type="NCBI Taxonomy" id="40218"/>
    <lineage>
        <taxon>Bacteria</taxon>
        <taxon>Pseudomonadati</taxon>
        <taxon>Thermodesulfobacteriota</taxon>
        <taxon>Syntrophobacteria</taxon>
        <taxon>Syntrophobacterales</taxon>
        <taxon>Syntrophobacteraceae</taxon>
        <taxon>Desulforhabdus</taxon>
    </lineage>
</organism>
<evidence type="ECO:0000256" key="14">
    <source>
        <dbReference type="RuleBase" id="RU000584"/>
    </source>
</evidence>
<name>A0A9W6FWC6_9BACT</name>
<comment type="caution">
    <text evidence="18">The sequence shown here is derived from an EMBL/GenBank/DDBJ whole genome shotgun (WGS) entry which is preliminary data.</text>
</comment>
<evidence type="ECO:0000256" key="8">
    <source>
        <dbReference type="ARBA" id="ARBA00068659"/>
    </source>
</evidence>
<feature type="binding site" evidence="9 11">
    <location>
        <begin position="50"/>
        <end position="53"/>
    </location>
    <ligand>
        <name>substrate</name>
    </ligand>
</feature>
<comment type="pathway">
    <text evidence="1 9 14">Porphyrin-containing compound metabolism; protoporphyrin-IX biosynthesis; 5-aminolevulinate from L-glutamyl-tRNA(Glu): step 1/2.</text>
</comment>
<evidence type="ECO:0000313" key="18">
    <source>
        <dbReference type="EMBL" id="GLI36048.1"/>
    </source>
</evidence>
<feature type="domain" description="Quinate/shikimate 5-dehydrogenase/glutamyl-tRNA reductase" evidence="16">
    <location>
        <begin position="173"/>
        <end position="308"/>
    </location>
</feature>
<dbReference type="RefSeq" id="WP_281796208.1">
    <property type="nucleotide sequence ID" value="NZ_BSDR01000001.1"/>
</dbReference>
<dbReference type="HAMAP" id="MF_00087">
    <property type="entry name" value="Glu_tRNA_reductase"/>
    <property type="match status" value="1"/>
</dbReference>
<feature type="domain" description="Glutamyl-tRNA reductase N-terminal" evidence="17">
    <location>
        <begin position="7"/>
        <end position="158"/>
    </location>
</feature>
<dbReference type="InterPro" id="IPR000343">
    <property type="entry name" value="4pyrrol_synth_GluRdtase"/>
</dbReference>
<dbReference type="InterPro" id="IPR015895">
    <property type="entry name" value="4pyrrol_synth_GluRdtase_N"/>
</dbReference>
<keyword evidence="5 9" id="KW-0560">Oxidoreductase</keyword>
<dbReference type="SUPFAM" id="SSF69075">
    <property type="entry name" value="Glutamyl tRNA-reductase dimerization domain"/>
    <property type="match status" value="1"/>
</dbReference>
<dbReference type="CDD" id="cd05213">
    <property type="entry name" value="NAD_bind_Glutamyl_tRNA_reduct"/>
    <property type="match status" value="1"/>
</dbReference>
<keyword evidence="4 9" id="KW-0521">NADP</keyword>
<dbReference type="EC" id="1.2.1.70" evidence="3 9"/>
<dbReference type="PANTHER" id="PTHR43013:SF1">
    <property type="entry name" value="GLUTAMYL-TRNA REDUCTASE"/>
    <property type="match status" value="1"/>
</dbReference>
<dbReference type="NCBIfam" id="NF000744">
    <property type="entry name" value="PRK00045.1-3"/>
    <property type="match status" value="1"/>
</dbReference>
<dbReference type="PROSITE" id="PS00747">
    <property type="entry name" value="GLUTR"/>
    <property type="match status" value="1"/>
</dbReference>
<evidence type="ECO:0000259" key="15">
    <source>
        <dbReference type="Pfam" id="PF00745"/>
    </source>
</evidence>
<dbReference type="InterPro" id="IPR018214">
    <property type="entry name" value="GluRdtase_CS"/>
</dbReference>
<evidence type="ECO:0000256" key="4">
    <source>
        <dbReference type="ARBA" id="ARBA00022857"/>
    </source>
</evidence>
<dbReference type="FunFam" id="3.30.460.30:FF:000001">
    <property type="entry name" value="Glutamyl-tRNA reductase"/>
    <property type="match status" value="1"/>
</dbReference>
<dbReference type="InterPro" id="IPR015896">
    <property type="entry name" value="4pyrrol_synth_GluRdtase_dimer"/>
</dbReference>
<evidence type="ECO:0000256" key="7">
    <source>
        <dbReference type="ARBA" id="ARBA00047464"/>
    </source>
</evidence>
<dbReference type="InterPro" id="IPR036453">
    <property type="entry name" value="GluRdtase_dimer_dom_sf"/>
</dbReference>
<dbReference type="Pfam" id="PF00745">
    <property type="entry name" value="GlutR_dimer"/>
    <property type="match status" value="1"/>
</dbReference>
<feature type="domain" description="Tetrapyrrole biosynthesis glutamyl-tRNA reductase dimerisation" evidence="15">
    <location>
        <begin position="322"/>
        <end position="421"/>
    </location>
</feature>
<reference evidence="18" key="1">
    <citation type="submission" date="2022-12" db="EMBL/GenBank/DDBJ databases">
        <title>Reference genome sequencing for broad-spectrum identification of bacterial and archaeal isolates by mass spectrometry.</title>
        <authorList>
            <person name="Sekiguchi Y."/>
            <person name="Tourlousse D.M."/>
        </authorList>
    </citation>
    <scope>NUCLEOTIDE SEQUENCE</scope>
    <source>
        <strain evidence="18">ASRB1</strain>
    </source>
</reference>
<dbReference type="Proteomes" id="UP001144372">
    <property type="component" value="Unassembled WGS sequence"/>
</dbReference>
<evidence type="ECO:0000256" key="1">
    <source>
        <dbReference type="ARBA" id="ARBA00005059"/>
    </source>
</evidence>
<dbReference type="PIRSF" id="PIRSF000445">
    <property type="entry name" value="4pyrrol_synth_GluRdtase"/>
    <property type="match status" value="1"/>
</dbReference>
<gene>
    <name evidence="9 18" type="primary">hemA</name>
    <name evidence="18" type="ORF">DAMNIGENAA_34810</name>
</gene>
<keyword evidence="19" id="KW-1185">Reference proteome</keyword>
<dbReference type="PANTHER" id="PTHR43013">
    <property type="entry name" value="GLUTAMYL-TRNA REDUCTASE"/>
    <property type="match status" value="1"/>
</dbReference>
<dbReference type="GO" id="GO:0008883">
    <property type="term" value="F:glutamyl-tRNA reductase activity"/>
    <property type="evidence" value="ECO:0007669"/>
    <property type="project" value="UniProtKB-UniRule"/>
</dbReference>
<evidence type="ECO:0000256" key="11">
    <source>
        <dbReference type="PIRSR" id="PIRSR000445-2"/>
    </source>
</evidence>
<evidence type="ECO:0000256" key="9">
    <source>
        <dbReference type="HAMAP-Rule" id="MF_00087"/>
    </source>
</evidence>
<feature type="site" description="Important for activity" evidence="9 13">
    <location>
        <position position="101"/>
    </location>
</feature>
<accession>A0A9W6FWC6</accession>
<feature type="binding site" evidence="9 11">
    <location>
        <begin position="116"/>
        <end position="118"/>
    </location>
    <ligand>
        <name>substrate</name>
    </ligand>
</feature>
<dbReference type="GO" id="GO:0019353">
    <property type="term" value="P:protoporphyrinogen IX biosynthetic process from glutamate"/>
    <property type="evidence" value="ECO:0007669"/>
    <property type="project" value="TreeGrafter"/>
</dbReference>
<comment type="miscellaneous">
    <text evidence="9">During catalysis, the active site Cys acts as a nucleophile attacking the alpha-carbonyl group of tRNA-bound glutamate with the formation of a thioester intermediate between enzyme and glutamate, and the concomitant release of tRNA(Glu). The thioester intermediate is finally reduced by direct hydride transfer from NADPH, to form the product GSA.</text>
</comment>
<comment type="domain">
    <text evidence="9">Possesses an unusual extended V-shaped dimeric structure with each monomer consisting of three distinct domains arranged along a curved 'spinal' alpha-helix. The N-terminal catalytic domain specifically recognizes the glutamate moiety of the substrate. The second domain is the NADPH-binding domain, and the third C-terminal domain is responsible for dimerization.</text>
</comment>
<dbReference type="SUPFAM" id="SSF51735">
    <property type="entry name" value="NAD(P)-binding Rossmann-fold domains"/>
    <property type="match status" value="1"/>
</dbReference>
<evidence type="ECO:0000256" key="3">
    <source>
        <dbReference type="ARBA" id="ARBA00012970"/>
    </source>
</evidence>
<proteinExistence type="inferred from homology"/>
<dbReference type="Gene3D" id="3.40.50.720">
    <property type="entry name" value="NAD(P)-binding Rossmann-like Domain"/>
    <property type="match status" value="1"/>
</dbReference>
<dbReference type="InterPro" id="IPR036291">
    <property type="entry name" value="NAD(P)-bd_dom_sf"/>
</dbReference>
<comment type="subunit">
    <text evidence="9">Homodimer.</text>
</comment>
<comment type="catalytic activity">
    <reaction evidence="7 9 14">
        <text>(S)-4-amino-5-oxopentanoate + tRNA(Glu) + NADP(+) = L-glutamyl-tRNA(Glu) + NADPH + H(+)</text>
        <dbReference type="Rhea" id="RHEA:12344"/>
        <dbReference type="Rhea" id="RHEA-COMP:9663"/>
        <dbReference type="Rhea" id="RHEA-COMP:9680"/>
        <dbReference type="ChEBI" id="CHEBI:15378"/>
        <dbReference type="ChEBI" id="CHEBI:57501"/>
        <dbReference type="ChEBI" id="CHEBI:57783"/>
        <dbReference type="ChEBI" id="CHEBI:58349"/>
        <dbReference type="ChEBI" id="CHEBI:78442"/>
        <dbReference type="ChEBI" id="CHEBI:78520"/>
        <dbReference type="EC" id="1.2.1.70"/>
    </reaction>
</comment>
<evidence type="ECO:0000256" key="5">
    <source>
        <dbReference type="ARBA" id="ARBA00023002"/>
    </source>
</evidence>
<dbReference type="InterPro" id="IPR036343">
    <property type="entry name" value="GluRdtase_N_sf"/>
</dbReference>
<feature type="active site" description="Nucleophile" evidence="9 10">
    <location>
        <position position="51"/>
    </location>
</feature>
<evidence type="ECO:0000313" key="19">
    <source>
        <dbReference type="Proteomes" id="UP001144372"/>
    </source>
</evidence>
<evidence type="ECO:0000256" key="6">
    <source>
        <dbReference type="ARBA" id="ARBA00023244"/>
    </source>
</evidence>
<dbReference type="EMBL" id="BSDR01000001">
    <property type="protein sequence ID" value="GLI36048.1"/>
    <property type="molecule type" value="Genomic_DNA"/>
</dbReference>
<dbReference type="SUPFAM" id="SSF69742">
    <property type="entry name" value="Glutamyl tRNA-reductase catalytic, N-terminal domain"/>
    <property type="match status" value="1"/>
</dbReference>
<dbReference type="Gene3D" id="3.30.460.30">
    <property type="entry name" value="Glutamyl-tRNA reductase, N-terminal domain"/>
    <property type="match status" value="1"/>
</dbReference>
<evidence type="ECO:0000259" key="17">
    <source>
        <dbReference type="Pfam" id="PF05201"/>
    </source>
</evidence>
<evidence type="ECO:0000256" key="12">
    <source>
        <dbReference type="PIRSR" id="PIRSR000445-3"/>
    </source>
</evidence>
<dbReference type="AlphaFoldDB" id="A0A9W6FWC6"/>
<evidence type="ECO:0000256" key="10">
    <source>
        <dbReference type="PIRSR" id="PIRSR000445-1"/>
    </source>
</evidence>
<feature type="binding site" evidence="9 11">
    <location>
        <position position="122"/>
    </location>
    <ligand>
        <name>substrate</name>
    </ligand>
</feature>
<comment type="similarity">
    <text evidence="2 9 14">Belongs to the glutamyl-tRNA reductase family.</text>
</comment>
<evidence type="ECO:0000256" key="2">
    <source>
        <dbReference type="ARBA" id="ARBA00005916"/>
    </source>
</evidence>
<dbReference type="FunFam" id="3.40.50.720:FF:000031">
    <property type="entry name" value="Glutamyl-tRNA reductase"/>
    <property type="match status" value="1"/>
</dbReference>
<dbReference type="NCBIfam" id="TIGR01035">
    <property type="entry name" value="hemA"/>
    <property type="match status" value="1"/>
</dbReference>
<protein>
    <recommendedName>
        <fullName evidence="8 9">Glutamyl-tRNA reductase</fullName>
        <shortName evidence="9">GluTR</shortName>
        <ecNumber evidence="3 9">1.2.1.70</ecNumber>
    </recommendedName>
</protein>
<feature type="binding site" evidence="9 12">
    <location>
        <begin position="191"/>
        <end position="196"/>
    </location>
    <ligand>
        <name>NADP(+)</name>
        <dbReference type="ChEBI" id="CHEBI:58349"/>
    </ligand>
</feature>
<evidence type="ECO:0000256" key="13">
    <source>
        <dbReference type="PIRSR" id="PIRSR000445-4"/>
    </source>
</evidence>
<feature type="binding site" evidence="9 11">
    <location>
        <position position="111"/>
    </location>
    <ligand>
        <name>substrate</name>
    </ligand>
</feature>
<dbReference type="GO" id="GO:0050661">
    <property type="term" value="F:NADP binding"/>
    <property type="evidence" value="ECO:0007669"/>
    <property type="project" value="InterPro"/>
</dbReference>
<dbReference type="InterPro" id="IPR006151">
    <property type="entry name" value="Shikm_DH/Glu-tRNA_Rdtase"/>
</dbReference>
<keyword evidence="6 9" id="KW-0627">Porphyrin biosynthesis</keyword>
<dbReference type="Pfam" id="PF01488">
    <property type="entry name" value="Shikimate_DH"/>
    <property type="match status" value="1"/>
</dbReference>
<dbReference type="Pfam" id="PF05201">
    <property type="entry name" value="GlutR_N"/>
    <property type="match status" value="1"/>
</dbReference>